<dbReference type="InterPro" id="IPR050950">
    <property type="entry name" value="HTH-type_LysR_regulators"/>
</dbReference>
<dbReference type="KEGG" id="uth:DKZ56_00670"/>
<dbReference type="FunFam" id="1.10.10.10:FF:000001">
    <property type="entry name" value="LysR family transcriptional regulator"/>
    <property type="match status" value="1"/>
</dbReference>
<comment type="similarity">
    <text evidence="1">Belongs to the LysR transcriptional regulatory family.</text>
</comment>
<keyword evidence="2" id="KW-0805">Transcription regulation</keyword>
<dbReference type="AlphaFoldDB" id="A0A4P6UNI7"/>
<dbReference type="RefSeq" id="WP_208650830.1">
    <property type="nucleotide sequence ID" value="NZ_CP036528.1"/>
</dbReference>
<evidence type="ECO:0000259" key="5">
    <source>
        <dbReference type="PROSITE" id="PS50931"/>
    </source>
</evidence>
<evidence type="ECO:0000256" key="1">
    <source>
        <dbReference type="ARBA" id="ARBA00009437"/>
    </source>
</evidence>
<keyword evidence="7" id="KW-1185">Reference proteome</keyword>
<gene>
    <name evidence="6" type="ORF">DKZ56_00670</name>
</gene>
<dbReference type="PANTHER" id="PTHR30419">
    <property type="entry name" value="HTH-TYPE TRANSCRIPTIONAL REGULATOR YBHD"/>
    <property type="match status" value="1"/>
</dbReference>
<evidence type="ECO:0000313" key="7">
    <source>
        <dbReference type="Proteomes" id="UP000291151"/>
    </source>
</evidence>
<dbReference type="Proteomes" id="UP000291151">
    <property type="component" value="Chromosome"/>
</dbReference>
<keyword evidence="4" id="KW-0804">Transcription</keyword>
<dbReference type="GO" id="GO:0005829">
    <property type="term" value="C:cytosol"/>
    <property type="evidence" value="ECO:0007669"/>
    <property type="project" value="TreeGrafter"/>
</dbReference>
<evidence type="ECO:0000256" key="4">
    <source>
        <dbReference type="ARBA" id="ARBA00023163"/>
    </source>
</evidence>
<reference evidence="6 7" key="1">
    <citation type="submission" date="2019-02" db="EMBL/GenBank/DDBJ databases">
        <title>Ureibacillus thermophilus.</title>
        <authorList>
            <person name="Sunny J.S."/>
            <person name="Natarajan A."/>
            <person name="Saleena L.M."/>
        </authorList>
    </citation>
    <scope>NUCLEOTIDE SEQUENCE [LARGE SCALE GENOMIC DNA]</scope>
    <source>
        <strain evidence="6 7">LM102</strain>
    </source>
</reference>
<dbReference type="CDD" id="cd08434">
    <property type="entry name" value="PBP2_GltC_like"/>
    <property type="match status" value="1"/>
</dbReference>
<evidence type="ECO:0000256" key="2">
    <source>
        <dbReference type="ARBA" id="ARBA00023015"/>
    </source>
</evidence>
<accession>A0A4P6UNI7</accession>
<dbReference type="PRINTS" id="PR00039">
    <property type="entry name" value="HTHLYSR"/>
</dbReference>
<evidence type="ECO:0000256" key="3">
    <source>
        <dbReference type="ARBA" id="ARBA00023125"/>
    </source>
</evidence>
<dbReference type="Pfam" id="PF03466">
    <property type="entry name" value="LysR_substrate"/>
    <property type="match status" value="1"/>
</dbReference>
<dbReference type="GO" id="GO:0003700">
    <property type="term" value="F:DNA-binding transcription factor activity"/>
    <property type="evidence" value="ECO:0007669"/>
    <property type="project" value="InterPro"/>
</dbReference>
<dbReference type="Gene3D" id="1.10.10.10">
    <property type="entry name" value="Winged helix-like DNA-binding domain superfamily/Winged helix DNA-binding domain"/>
    <property type="match status" value="1"/>
</dbReference>
<keyword evidence="3" id="KW-0238">DNA-binding</keyword>
<feature type="domain" description="HTH lysR-type" evidence="5">
    <location>
        <begin position="1"/>
        <end position="58"/>
    </location>
</feature>
<dbReference type="SUPFAM" id="SSF53850">
    <property type="entry name" value="Periplasmic binding protein-like II"/>
    <property type="match status" value="1"/>
</dbReference>
<dbReference type="GO" id="GO:0003677">
    <property type="term" value="F:DNA binding"/>
    <property type="evidence" value="ECO:0007669"/>
    <property type="project" value="UniProtKB-KW"/>
</dbReference>
<dbReference type="InterPro" id="IPR000847">
    <property type="entry name" value="LysR_HTH_N"/>
</dbReference>
<proteinExistence type="inferred from homology"/>
<dbReference type="PROSITE" id="PS50931">
    <property type="entry name" value="HTH_LYSR"/>
    <property type="match status" value="1"/>
</dbReference>
<sequence>MEIQQLEYFKVVAETEHMTHAAEMLNISQPALSKSISNIEQEIGVPLFDRQGRSIILNRYGKLFLESVNKILEEFNRAKQEINGLVMPGFGEVSFGFIHTLGMEVVPELMAHVHEKYPNIKFNLTQASSLNLLELLEKGDIDLCLSQKIDSKVVSIEWVELWKEDLFVIVPKNHPLAEKDFIALREIKDEPFVSIKKGNALRHMVDKLLKEVGIAKTNITFEGEDPHTVAGFVSAGHGVSIIPGIKGLSEYNVKKISVKEPVCERKIGVSWVQGRYMSPAANQFINYLVEYFKGK</sequence>
<organism evidence="6 7">
    <name type="scientific">Ureibacillus thermophilus</name>
    <dbReference type="NCBI Taxonomy" id="367743"/>
    <lineage>
        <taxon>Bacteria</taxon>
        <taxon>Bacillati</taxon>
        <taxon>Bacillota</taxon>
        <taxon>Bacilli</taxon>
        <taxon>Bacillales</taxon>
        <taxon>Caryophanaceae</taxon>
        <taxon>Ureibacillus</taxon>
    </lineage>
</organism>
<protein>
    <submittedName>
        <fullName evidence="6">LysR family transcriptional regulator</fullName>
    </submittedName>
</protein>
<dbReference type="InterPro" id="IPR036390">
    <property type="entry name" value="WH_DNA-bd_sf"/>
</dbReference>
<dbReference type="InterPro" id="IPR005119">
    <property type="entry name" value="LysR_subst-bd"/>
</dbReference>
<dbReference type="SUPFAM" id="SSF46785">
    <property type="entry name" value="Winged helix' DNA-binding domain"/>
    <property type="match status" value="1"/>
</dbReference>
<dbReference type="EMBL" id="CP036528">
    <property type="protein sequence ID" value="QBK24553.1"/>
    <property type="molecule type" value="Genomic_DNA"/>
</dbReference>
<dbReference type="Gene3D" id="3.40.190.290">
    <property type="match status" value="1"/>
</dbReference>
<dbReference type="InterPro" id="IPR036388">
    <property type="entry name" value="WH-like_DNA-bd_sf"/>
</dbReference>
<evidence type="ECO:0000313" key="6">
    <source>
        <dbReference type="EMBL" id="QBK24553.1"/>
    </source>
</evidence>
<dbReference type="PANTHER" id="PTHR30419:SF28">
    <property type="entry name" value="HTH-TYPE TRANSCRIPTIONAL REGULATOR BSDA"/>
    <property type="match status" value="1"/>
</dbReference>
<dbReference type="Pfam" id="PF00126">
    <property type="entry name" value="HTH_1"/>
    <property type="match status" value="1"/>
</dbReference>
<name>A0A4P6UNI7_9BACL</name>